<dbReference type="Pfam" id="PF07727">
    <property type="entry name" value="RVT_2"/>
    <property type="match status" value="1"/>
</dbReference>
<keyword evidence="4" id="KW-1185">Reference proteome</keyword>
<feature type="compositionally biased region" description="Low complexity" evidence="1">
    <location>
        <begin position="1"/>
        <end position="12"/>
    </location>
</feature>
<dbReference type="Proteomes" id="UP001231189">
    <property type="component" value="Unassembled WGS sequence"/>
</dbReference>
<proteinExistence type="predicted"/>
<dbReference type="InterPro" id="IPR013103">
    <property type="entry name" value="RVT_2"/>
</dbReference>
<dbReference type="EMBL" id="JAUUTY010000007">
    <property type="protein sequence ID" value="KAK1611873.1"/>
    <property type="molecule type" value="Genomic_DNA"/>
</dbReference>
<reference evidence="3" key="1">
    <citation type="submission" date="2023-07" db="EMBL/GenBank/DDBJ databases">
        <title>A chromosome-level genome assembly of Lolium multiflorum.</title>
        <authorList>
            <person name="Chen Y."/>
            <person name="Copetti D."/>
            <person name="Kolliker R."/>
            <person name="Studer B."/>
        </authorList>
    </citation>
    <scope>NUCLEOTIDE SEQUENCE</scope>
    <source>
        <strain evidence="3">02402/16</strain>
        <tissue evidence="3">Leaf</tissue>
    </source>
</reference>
<dbReference type="SUPFAM" id="SSF56672">
    <property type="entry name" value="DNA/RNA polymerases"/>
    <property type="match status" value="1"/>
</dbReference>
<feature type="region of interest" description="Disordered" evidence="1">
    <location>
        <begin position="165"/>
        <end position="195"/>
    </location>
</feature>
<gene>
    <name evidence="3" type="ORF">QYE76_035546</name>
</gene>
<feature type="region of interest" description="Disordered" evidence="1">
    <location>
        <begin position="218"/>
        <end position="371"/>
    </location>
</feature>
<evidence type="ECO:0000313" key="4">
    <source>
        <dbReference type="Proteomes" id="UP001231189"/>
    </source>
</evidence>
<evidence type="ECO:0000313" key="3">
    <source>
        <dbReference type="EMBL" id="KAK1611873.1"/>
    </source>
</evidence>
<comment type="caution">
    <text evidence="3">The sequence shown here is derived from an EMBL/GenBank/DDBJ whole genome shotgun (WGS) entry which is preliminary data.</text>
</comment>
<evidence type="ECO:0000259" key="2">
    <source>
        <dbReference type="Pfam" id="PF07727"/>
    </source>
</evidence>
<organism evidence="3 4">
    <name type="scientific">Lolium multiflorum</name>
    <name type="common">Italian ryegrass</name>
    <name type="synonym">Lolium perenne subsp. multiflorum</name>
    <dbReference type="NCBI Taxonomy" id="4521"/>
    <lineage>
        <taxon>Eukaryota</taxon>
        <taxon>Viridiplantae</taxon>
        <taxon>Streptophyta</taxon>
        <taxon>Embryophyta</taxon>
        <taxon>Tracheophyta</taxon>
        <taxon>Spermatophyta</taxon>
        <taxon>Magnoliopsida</taxon>
        <taxon>Liliopsida</taxon>
        <taxon>Poales</taxon>
        <taxon>Poaceae</taxon>
        <taxon>BOP clade</taxon>
        <taxon>Pooideae</taxon>
        <taxon>Poodae</taxon>
        <taxon>Poeae</taxon>
        <taxon>Poeae Chloroplast Group 2 (Poeae type)</taxon>
        <taxon>Loliodinae</taxon>
        <taxon>Loliinae</taxon>
        <taxon>Lolium</taxon>
    </lineage>
</organism>
<feature type="compositionally biased region" description="Basic residues" evidence="1">
    <location>
        <begin position="252"/>
        <end position="262"/>
    </location>
</feature>
<feature type="compositionally biased region" description="Low complexity" evidence="1">
    <location>
        <begin position="350"/>
        <end position="369"/>
    </location>
</feature>
<accession>A0AAD8QZF0</accession>
<dbReference type="PANTHER" id="PTHR11439">
    <property type="entry name" value="GAG-POL-RELATED RETROTRANSPOSON"/>
    <property type="match status" value="1"/>
</dbReference>
<feature type="compositionally biased region" description="Basic and acidic residues" evidence="1">
    <location>
        <begin position="273"/>
        <end position="289"/>
    </location>
</feature>
<feature type="domain" description="Reverse transcriptase Ty1/copia-type" evidence="2">
    <location>
        <begin position="489"/>
        <end position="731"/>
    </location>
</feature>
<dbReference type="PANTHER" id="PTHR11439:SF467">
    <property type="entry name" value="INTEGRASE CATALYTIC DOMAIN-CONTAINING PROTEIN"/>
    <property type="match status" value="1"/>
</dbReference>
<dbReference type="AlphaFoldDB" id="A0AAD8QZF0"/>
<feature type="region of interest" description="Disordered" evidence="1">
    <location>
        <begin position="385"/>
        <end position="410"/>
    </location>
</feature>
<feature type="region of interest" description="Disordered" evidence="1">
    <location>
        <begin position="1"/>
        <end position="30"/>
    </location>
</feature>
<sequence length="815" mass="89328">MSSSSAHASSSARTKGCRRSAADASQSTRHLIPAPATPIYAGPLAAAPRAPLSLHSPSTLKMAFYDDDGAANGFPRRSLHAWEGHLLHQAGYPCPPDTRPPGGGRRLSAGGVPIPPPRGHALDVAIEEARMTMTDEERADPRHHPDNYTWWNSYFLQRWERELAAYDGPPPPPARNNAAGRRRASASRRREASAATAHGCQLVVFRIGVKVILGAGEEEEATSPSTRGVKKEPASAGDRGAAAPSSSENSLPRRRARRKKTKKEAAASQLAEEEARRAEEADGGGDRRSLATWRRRSARTTPHWARRGAPGGGAAAAAADPAAARQLAARAAPTANDDVARYRRPRHLHPASLSPSSTSSPPTMTYKPSRGTAPIDARAAHVDQAPRHDGPHVGPTGPTTNDSAHADPAADTPPAWLLVVPVPPAPDRVHQMQTRLRAGKYVPKRRTDGTVTYTAARASDTEPTSVSAALLNPKWKEAMDAEFSALQRNQTWRLVPAQKGLNIIDSRWVYKVKRKPDGSVDRFKARLVAKGFKQRHGIDYDDTYSPVIKPTTIRVILSLAVMQGWQMRQLDVDNAFLHGHLEEDVYMVQPAGYVDSRFPHRVCKLEKSLYGLKQAPRAWFARLSSRLQELGFIPSKADVSLFVYKHDSITIYMLVYVDDIIVVSSTAKAADHLLAKLRQTFPVKDLGHLGYFLGIEVKHQRSSLHLSQQKYISDLLARTNMTEAKTVSTPMAVSDKLSRYVGVPLSSEDVTRYRSVVGALQYLTLTRPDISFSVNKLDLHEQRLEDLDGAVLTVLRHPRQLQSNDDGATRRKTTS</sequence>
<protein>
    <recommendedName>
        <fullName evidence="2">Reverse transcriptase Ty1/copia-type domain-containing protein</fullName>
    </recommendedName>
</protein>
<dbReference type="InterPro" id="IPR043502">
    <property type="entry name" value="DNA/RNA_pol_sf"/>
</dbReference>
<feature type="compositionally biased region" description="Low complexity" evidence="1">
    <location>
        <begin position="315"/>
        <end position="335"/>
    </location>
</feature>
<evidence type="ECO:0000256" key="1">
    <source>
        <dbReference type="SAM" id="MobiDB-lite"/>
    </source>
</evidence>
<name>A0AAD8QZF0_LOLMU</name>